<dbReference type="Gene3D" id="3.90.870.10">
    <property type="entry name" value="DHBP synthase"/>
    <property type="match status" value="1"/>
</dbReference>
<keyword evidence="5 6" id="KW-0464">Manganese</keyword>
<dbReference type="PANTHER" id="PTHR21327:SF18">
    <property type="entry name" value="3,4-DIHYDROXY-2-BUTANONE 4-PHOSPHATE SYNTHASE"/>
    <property type="match status" value="1"/>
</dbReference>
<feature type="binding site" evidence="5">
    <location>
        <begin position="26"/>
        <end position="27"/>
    </location>
    <ligand>
        <name>D-ribulose 5-phosphate</name>
        <dbReference type="ChEBI" id="CHEBI:58121"/>
    </ligand>
</feature>
<comment type="similarity">
    <text evidence="5 6">Belongs to the DHBP synthase family.</text>
</comment>
<evidence type="ECO:0000256" key="4">
    <source>
        <dbReference type="ARBA" id="ARBA00022723"/>
    </source>
</evidence>
<evidence type="ECO:0000256" key="5">
    <source>
        <dbReference type="HAMAP-Rule" id="MF_00180"/>
    </source>
</evidence>
<keyword evidence="8" id="KW-1185">Reference proteome</keyword>
<comment type="function">
    <text evidence="1 5 6">Catalyzes the conversion of D-ribulose 5-phosphate to formate and 3,4-dihydroxy-2-butanone 4-phosphate.</text>
</comment>
<dbReference type="Proteomes" id="UP001296943">
    <property type="component" value="Unassembled WGS sequence"/>
</dbReference>
<evidence type="ECO:0000313" key="7">
    <source>
        <dbReference type="EMBL" id="MBM7570589.1"/>
    </source>
</evidence>
<feature type="site" description="Essential for catalytic activity" evidence="5">
    <location>
        <position position="124"/>
    </location>
</feature>
<feature type="binding site" evidence="5">
    <location>
        <position position="27"/>
    </location>
    <ligand>
        <name>Mg(2+)</name>
        <dbReference type="ChEBI" id="CHEBI:18420"/>
        <label>2</label>
    </ligand>
</feature>
<keyword evidence="5 6" id="KW-0456">Lyase</keyword>
<dbReference type="Pfam" id="PF00926">
    <property type="entry name" value="DHBP_synthase"/>
    <property type="match status" value="1"/>
</dbReference>
<feature type="binding site" evidence="5">
    <location>
        <position position="141"/>
    </location>
    <ligand>
        <name>Mg(2+)</name>
        <dbReference type="ChEBI" id="CHEBI:18420"/>
        <label>2</label>
    </ligand>
</feature>
<name>A0ABS2MXH5_9BACI</name>
<dbReference type="InterPro" id="IPR000422">
    <property type="entry name" value="DHBP_synthase_RibB"/>
</dbReference>
<feature type="site" description="Essential for catalytic activity" evidence="5">
    <location>
        <position position="162"/>
    </location>
</feature>
<reference evidence="7 8" key="1">
    <citation type="submission" date="2021-01" db="EMBL/GenBank/DDBJ databases">
        <title>Genomic Encyclopedia of Type Strains, Phase IV (KMG-IV): sequencing the most valuable type-strain genomes for metagenomic binning, comparative biology and taxonomic classification.</title>
        <authorList>
            <person name="Goeker M."/>
        </authorList>
    </citation>
    <scope>NUCLEOTIDE SEQUENCE [LARGE SCALE GENOMIC DNA]</scope>
    <source>
        <strain evidence="7 8">DSM 23711</strain>
    </source>
</reference>
<gene>
    <name evidence="5" type="primary">ribB</name>
    <name evidence="7" type="ORF">JOC48_001067</name>
</gene>
<comment type="caution">
    <text evidence="7">The sequence shown here is derived from an EMBL/GenBank/DDBJ whole genome shotgun (WGS) entry which is preliminary data.</text>
</comment>
<dbReference type="HAMAP" id="MF_00180">
    <property type="entry name" value="RibB"/>
    <property type="match status" value="1"/>
</dbReference>
<dbReference type="PANTHER" id="PTHR21327">
    <property type="entry name" value="GTP CYCLOHYDROLASE II-RELATED"/>
    <property type="match status" value="1"/>
</dbReference>
<feature type="binding site" evidence="5">
    <location>
        <position position="31"/>
    </location>
    <ligand>
        <name>D-ribulose 5-phosphate</name>
        <dbReference type="ChEBI" id="CHEBI:58121"/>
    </ligand>
</feature>
<dbReference type="NCBIfam" id="TIGR00506">
    <property type="entry name" value="ribB"/>
    <property type="match status" value="1"/>
</dbReference>
<comment type="pathway">
    <text evidence="2 5 6">Cofactor biosynthesis; riboflavin biosynthesis; 2-hydroxy-3-oxobutyl phosphate from D-ribulose 5-phosphate: step 1/1.</text>
</comment>
<keyword evidence="3 5" id="KW-0686">Riboflavin biosynthesis</keyword>
<evidence type="ECO:0000256" key="6">
    <source>
        <dbReference type="RuleBase" id="RU003843"/>
    </source>
</evidence>
<comment type="cofactor">
    <cofactor evidence="5 6">
        <name>Mg(2+)</name>
        <dbReference type="ChEBI" id="CHEBI:18420"/>
    </cofactor>
    <cofactor evidence="5 6">
        <name>Mn(2+)</name>
        <dbReference type="ChEBI" id="CHEBI:29035"/>
    </cofactor>
    <text evidence="5 6">Binds 2 divalent metal cations per subunit. Magnesium or manganese.</text>
</comment>
<feature type="binding site" evidence="5">
    <location>
        <begin position="138"/>
        <end position="142"/>
    </location>
    <ligand>
        <name>D-ribulose 5-phosphate</name>
        <dbReference type="ChEBI" id="CHEBI:58121"/>
    </ligand>
</feature>
<proteinExistence type="inferred from homology"/>
<dbReference type="InterPro" id="IPR017945">
    <property type="entry name" value="DHBP_synth_RibB-like_a/b_dom"/>
</dbReference>
<accession>A0ABS2MXH5</accession>
<evidence type="ECO:0000256" key="3">
    <source>
        <dbReference type="ARBA" id="ARBA00022619"/>
    </source>
</evidence>
<comment type="catalytic activity">
    <reaction evidence="5 6">
        <text>D-ribulose 5-phosphate = (2S)-2-hydroxy-3-oxobutyl phosphate + formate + H(+)</text>
        <dbReference type="Rhea" id="RHEA:18457"/>
        <dbReference type="ChEBI" id="CHEBI:15378"/>
        <dbReference type="ChEBI" id="CHEBI:15740"/>
        <dbReference type="ChEBI" id="CHEBI:58121"/>
        <dbReference type="ChEBI" id="CHEBI:58830"/>
        <dbReference type="EC" id="4.1.99.12"/>
    </reaction>
</comment>
<comment type="subunit">
    <text evidence="5 6">Homodimer.</text>
</comment>
<protein>
    <recommendedName>
        <fullName evidence="5 6">3,4-dihydroxy-2-butanone 4-phosphate synthase</fullName>
        <shortName evidence="5 6">DHBP synthase</shortName>
        <ecNumber evidence="5 6">4.1.99.12</ecNumber>
    </recommendedName>
</protein>
<organism evidence="7 8">
    <name type="scientific">Aquibacillus albus</name>
    <dbReference type="NCBI Taxonomy" id="1168171"/>
    <lineage>
        <taxon>Bacteria</taxon>
        <taxon>Bacillati</taxon>
        <taxon>Bacillota</taxon>
        <taxon>Bacilli</taxon>
        <taxon>Bacillales</taxon>
        <taxon>Bacillaceae</taxon>
        <taxon>Aquibacillus</taxon>
    </lineage>
</organism>
<keyword evidence="4 5" id="KW-0479">Metal-binding</keyword>
<evidence type="ECO:0000313" key="8">
    <source>
        <dbReference type="Proteomes" id="UP001296943"/>
    </source>
</evidence>
<dbReference type="EC" id="4.1.99.12" evidence="5 6"/>
<sequence length="199" mass="21543">MFSSILEAVDVLKQGKMIIVIDDENRENEGDILALANNVSMETINFMITYGRGLVCCPITAERAKKLNLPLMVSNNTENLRTAFTVSVDHVSNTTGISASERAETVRALASDEAKPVDFKKPGHTFPLIATDGGVLERPGHTEAAVDLAKLCGADPSGVICEVIKDDGSMARLPDLITFSEKHDLKIVTIADLVKYLKN</sequence>
<evidence type="ECO:0000256" key="1">
    <source>
        <dbReference type="ARBA" id="ARBA00002284"/>
    </source>
</evidence>
<keyword evidence="5 6" id="KW-0460">Magnesium</keyword>
<feature type="binding site" evidence="5">
    <location>
        <position position="27"/>
    </location>
    <ligand>
        <name>Mg(2+)</name>
        <dbReference type="ChEBI" id="CHEBI:18420"/>
        <label>1</label>
    </ligand>
</feature>
<dbReference type="EMBL" id="JAFBDR010000004">
    <property type="protein sequence ID" value="MBM7570589.1"/>
    <property type="molecule type" value="Genomic_DNA"/>
</dbReference>
<dbReference type="SUPFAM" id="SSF55821">
    <property type="entry name" value="YrdC/RibB"/>
    <property type="match status" value="1"/>
</dbReference>
<evidence type="ECO:0000256" key="2">
    <source>
        <dbReference type="ARBA" id="ARBA00004904"/>
    </source>
</evidence>